<dbReference type="Pfam" id="PF00072">
    <property type="entry name" value="Response_reg"/>
    <property type="match status" value="2"/>
</dbReference>
<accession>A0A0P0P0V3</accession>
<dbReference type="PANTHER" id="PTHR45138:SF9">
    <property type="entry name" value="DIGUANYLATE CYCLASE DGCM-RELATED"/>
    <property type="match status" value="1"/>
</dbReference>
<evidence type="ECO:0000313" key="6">
    <source>
        <dbReference type="EMBL" id="ALL13715.1"/>
    </source>
</evidence>
<evidence type="ECO:0000256" key="1">
    <source>
        <dbReference type="ARBA" id="ARBA00012528"/>
    </source>
</evidence>
<dbReference type="AlphaFoldDB" id="A0A0P0P0V3"/>
<gene>
    <name evidence="6" type="primary">pleD</name>
    <name evidence="6" type="ORF">AQ619_10370</name>
</gene>
<dbReference type="eggNOG" id="COG0745">
    <property type="taxonomic scope" value="Bacteria"/>
</dbReference>
<proteinExistence type="predicted"/>
<feature type="domain" description="Response regulatory" evidence="4">
    <location>
        <begin position="4"/>
        <end position="120"/>
    </location>
</feature>
<evidence type="ECO:0000313" key="7">
    <source>
        <dbReference type="Proteomes" id="UP000056905"/>
    </source>
</evidence>
<dbReference type="NCBIfam" id="NF007135">
    <property type="entry name" value="PRK09581.1"/>
    <property type="match status" value="1"/>
</dbReference>
<name>A0A0P0P0V3_9CAUL</name>
<reference evidence="6 7" key="1">
    <citation type="submission" date="2015-10" db="EMBL/GenBank/DDBJ databases">
        <title>Conservation of the essential genome among Caulobacter and Brevundimonas species.</title>
        <authorList>
            <person name="Scott D."/>
            <person name="Ely B."/>
        </authorList>
    </citation>
    <scope>NUCLEOTIDE SEQUENCE [LARGE SCALE GENOMIC DNA]</scope>
    <source>
        <strain evidence="6 7">CB4</strain>
    </source>
</reference>
<dbReference type="SMART" id="SM00448">
    <property type="entry name" value="REC"/>
    <property type="match status" value="2"/>
</dbReference>
<dbReference type="Gene3D" id="3.30.70.270">
    <property type="match status" value="1"/>
</dbReference>
<dbReference type="FunFam" id="3.40.50.2300:FF:000574">
    <property type="entry name" value="Response regulator PleD"/>
    <property type="match status" value="1"/>
</dbReference>
<organism evidence="6 7">
    <name type="scientific">Caulobacter henricii</name>
    <dbReference type="NCBI Taxonomy" id="69395"/>
    <lineage>
        <taxon>Bacteria</taxon>
        <taxon>Pseudomonadati</taxon>
        <taxon>Pseudomonadota</taxon>
        <taxon>Alphaproteobacteria</taxon>
        <taxon>Caulobacterales</taxon>
        <taxon>Caulobacteraceae</taxon>
        <taxon>Caulobacter</taxon>
    </lineage>
</organism>
<protein>
    <recommendedName>
        <fullName evidence="1">diguanylate cyclase</fullName>
        <ecNumber evidence="1">2.7.7.65</ecNumber>
    </recommendedName>
</protein>
<dbReference type="SUPFAM" id="SSF52172">
    <property type="entry name" value="CheY-like"/>
    <property type="match status" value="2"/>
</dbReference>
<dbReference type="Gene3D" id="3.40.50.2300">
    <property type="match status" value="1"/>
</dbReference>
<dbReference type="InterPro" id="IPR043128">
    <property type="entry name" value="Rev_trsase/Diguanyl_cyclase"/>
</dbReference>
<dbReference type="InterPro" id="IPR000160">
    <property type="entry name" value="GGDEF_dom"/>
</dbReference>
<feature type="domain" description="GGDEF" evidence="5">
    <location>
        <begin position="319"/>
        <end position="454"/>
    </location>
</feature>
<dbReference type="InterPro" id="IPR011006">
    <property type="entry name" value="CheY-like_superfamily"/>
</dbReference>
<dbReference type="SUPFAM" id="SSF55073">
    <property type="entry name" value="Nucleotide cyclase"/>
    <property type="match status" value="1"/>
</dbReference>
<dbReference type="CDD" id="cd01949">
    <property type="entry name" value="GGDEF"/>
    <property type="match status" value="1"/>
</dbReference>
<dbReference type="EC" id="2.7.7.65" evidence="1"/>
<dbReference type="eggNOG" id="COG3706">
    <property type="taxonomic scope" value="Bacteria"/>
</dbReference>
<dbReference type="GO" id="GO:0005886">
    <property type="term" value="C:plasma membrane"/>
    <property type="evidence" value="ECO:0007669"/>
    <property type="project" value="TreeGrafter"/>
</dbReference>
<dbReference type="Proteomes" id="UP000056905">
    <property type="component" value="Chromosome"/>
</dbReference>
<dbReference type="PROSITE" id="PS50887">
    <property type="entry name" value="GGDEF"/>
    <property type="match status" value="1"/>
</dbReference>
<dbReference type="SMART" id="SM00267">
    <property type="entry name" value="GGDEF"/>
    <property type="match status" value="1"/>
</dbReference>
<keyword evidence="3" id="KW-0597">Phosphoprotein</keyword>
<evidence type="ECO:0000259" key="4">
    <source>
        <dbReference type="PROSITE" id="PS50110"/>
    </source>
</evidence>
<dbReference type="STRING" id="69395.AQ619_10370"/>
<dbReference type="EMBL" id="CP013002">
    <property type="protein sequence ID" value="ALL13715.1"/>
    <property type="molecule type" value="Genomic_DNA"/>
</dbReference>
<dbReference type="InterPro" id="IPR050469">
    <property type="entry name" value="Diguanylate_Cyclase"/>
</dbReference>
<evidence type="ECO:0000259" key="5">
    <source>
        <dbReference type="PROSITE" id="PS50887"/>
    </source>
</evidence>
<dbReference type="GO" id="GO:0043709">
    <property type="term" value="P:cell adhesion involved in single-species biofilm formation"/>
    <property type="evidence" value="ECO:0007669"/>
    <property type="project" value="TreeGrafter"/>
</dbReference>
<dbReference type="PANTHER" id="PTHR45138">
    <property type="entry name" value="REGULATORY COMPONENTS OF SENSORY TRANSDUCTION SYSTEM"/>
    <property type="match status" value="1"/>
</dbReference>
<keyword evidence="7" id="KW-1185">Reference proteome</keyword>
<feature type="domain" description="Response regulatory" evidence="4">
    <location>
        <begin position="155"/>
        <end position="269"/>
    </location>
</feature>
<evidence type="ECO:0000256" key="2">
    <source>
        <dbReference type="ARBA" id="ARBA00034247"/>
    </source>
</evidence>
<dbReference type="NCBIfam" id="TIGR00254">
    <property type="entry name" value="GGDEF"/>
    <property type="match status" value="1"/>
</dbReference>
<dbReference type="KEGG" id="chq:AQ619_10370"/>
<feature type="modified residue" description="4-aspartylphosphate" evidence="3">
    <location>
        <position position="53"/>
    </location>
</feature>
<dbReference type="Pfam" id="PF00990">
    <property type="entry name" value="GGDEF"/>
    <property type="match status" value="1"/>
</dbReference>
<dbReference type="GO" id="GO:0000160">
    <property type="term" value="P:phosphorelay signal transduction system"/>
    <property type="evidence" value="ECO:0007669"/>
    <property type="project" value="InterPro"/>
</dbReference>
<comment type="caution">
    <text evidence="3">Lacks conserved residue(s) required for the propagation of feature annotation.</text>
</comment>
<dbReference type="CDD" id="cd17538">
    <property type="entry name" value="REC_D1_PleD-like"/>
    <property type="match status" value="1"/>
</dbReference>
<comment type="catalytic activity">
    <reaction evidence="2">
        <text>2 GTP = 3',3'-c-di-GMP + 2 diphosphate</text>
        <dbReference type="Rhea" id="RHEA:24898"/>
        <dbReference type="ChEBI" id="CHEBI:33019"/>
        <dbReference type="ChEBI" id="CHEBI:37565"/>
        <dbReference type="ChEBI" id="CHEBI:58805"/>
        <dbReference type="EC" id="2.7.7.65"/>
    </reaction>
</comment>
<dbReference type="PROSITE" id="PS50110">
    <property type="entry name" value="RESPONSE_REGULATORY"/>
    <property type="match status" value="2"/>
</dbReference>
<dbReference type="FunFam" id="3.30.70.270:FF:000001">
    <property type="entry name" value="Diguanylate cyclase domain protein"/>
    <property type="match status" value="1"/>
</dbReference>
<dbReference type="RefSeq" id="WP_062147005.1">
    <property type="nucleotide sequence ID" value="NZ_CP013002.1"/>
</dbReference>
<evidence type="ECO:0000256" key="3">
    <source>
        <dbReference type="PROSITE-ProRule" id="PRU00169"/>
    </source>
</evidence>
<dbReference type="OrthoDB" id="9812260at2"/>
<dbReference type="GO" id="GO:1902201">
    <property type="term" value="P:negative regulation of bacterial-type flagellum-dependent cell motility"/>
    <property type="evidence" value="ECO:0007669"/>
    <property type="project" value="TreeGrafter"/>
</dbReference>
<sequence>MSARILVVDDIEANVRLLEAKLSAEYYQVSTASDGPTALAMAASDLPDIILLDVMMPGMDGFTVCKKLKEDPVTRHIPVVLVTALDGRADRIQGLEAGASDFLTKPIDDVMLFARVRSLTRLKLVIDELRQREASGRRMGVIAGAASRLDGLGGRILIIDDNERQAQRIAAELSIEHRPVVESDPDKARISAGGPVDLVIINGAAKRFDGLRFAASLRSTERTRHLPVLAMVDPDDRQRMVKALEIGVNDILPRPIDPQELAARVKTQIQRKRYTDYLRNNLDHSLELAVTDQLTGLHNRRYMTGQLDSLVQRSTLGGDPVAALLIDIDHFKKINDTFGHDVGDEVLREFALRLASNVRAIDLPCRYGGEEFTVIMPDTQLEDAMRIAERIRMHVAGSPFRVAQGRELLTVTISIGVSATLGEHDSPEALLKRADEGVYEAKASGRNAVVARVA</sequence>
<dbReference type="InterPro" id="IPR029787">
    <property type="entry name" value="Nucleotide_cyclase"/>
</dbReference>
<dbReference type="GO" id="GO:0052621">
    <property type="term" value="F:diguanylate cyclase activity"/>
    <property type="evidence" value="ECO:0007669"/>
    <property type="project" value="UniProtKB-EC"/>
</dbReference>
<dbReference type="InterPro" id="IPR001789">
    <property type="entry name" value="Sig_transdc_resp-reg_receiver"/>
</dbReference>